<sequence>MGLCVVVMSASSASAGEVMIYPYETRENFCPPNLQPVVVMGEISCGQPNTHVTYQQMMGHQQPRGSKRRAPARSHACPIGVKGC</sequence>
<accession>A0A3A8B6A8</accession>
<dbReference type="Proteomes" id="UP000281128">
    <property type="component" value="Unassembled WGS sequence"/>
</dbReference>
<name>A0A3A8B6A8_9RHOB</name>
<evidence type="ECO:0000256" key="1">
    <source>
        <dbReference type="SAM" id="MobiDB-lite"/>
    </source>
</evidence>
<dbReference type="AlphaFoldDB" id="A0A3A8B6A8"/>
<comment type="caution">
    <text evidence="2">The sequence shown here is derived from an EMBL/GenBank/DDBJ whole genome shotgun (WGS) entry which is preliminary data.</text>
</comment>
<proteinExistence type="predicted"/>
<evidence type="ECO:0000313" key="2">
    <source>
        <dbReference type="EMBL" id="RKF16445.1"/>
    </source>
</evidence>
<evidence type="ECO:0000313" key="3">
    <source>
        <dbReference type="Proteomes" id="UP000281128"/>
    </source>
</evidence>
<organism evidence="2 3">
    <name type="scientific">Roseovarius spongiae</name>
    <dbReference type="NCBI Taxonomy" id="2320272"/>
    <lineage>
        <taxon>Bacteria</taxon>
        <taxon>Pseudomonadati</taxon>
        <taxon>Pseudomonadota</taxon>
        <taxon>Alphaproteobacteria</taxon>
        <taxon>Rhodobacterales</taxon>
        <taxon>Roseobacteraceae</taxon>
        <taxon>Roseovarius</taxon>
    </lineage>
</organism>
<keyword evidence="3" id="KW-1185">Reference proteome</keyword>
<feature type="region of interest" description="Disordered" evidence="1">
    <location>
        <begin position="57"/>
        <end position="84"/>
    </location>
</feature>
<protein>
    <submittedName>
        <fullName evidence="2">Uncharacterized protein</fullName>
    </submittedName>
</protein>
<dbReference type="EMBL" id="RAPE01000001">
    <property type="protein sequence ID" value="RKF16445.1"/>
    <property type="molecule type" value="Genomic_DNA"/>
</dbReference>
<gene>
    <name evidence="2" type="ORF">D6850_02510</name>
</gene>
<reference evidence="2 3" key="1">
    <citation type="submission" date="2018-09" db="EMBL/GenBank/DDBJ databases">
        <title>Roseovarius spongiae sp. nov., isolated from a marine sponge.</title>
        <authorList>
            <person name="Zhuang L."/>
            <person name="Luo L."/>
        </authorList>
    </citation>
    <scope>NUCLEOTIDE SEQUENCE [LARGE SCALE GENOMIC DNA]</scope>
    <source>
        <strain evidence="2 3">HN-E21</strain>
    </source>
</reference>